<dbReference type="InterPro" id="IPR036563">
    <property type="entry name" value="MoaE_sf"/>
</dbReference>
<evidence type="ECO:0000313" key="12">
    <source>
        <dbReference type="EMBL" id="MFC4097988.1"/>
    </source>
</evidence>
<protein>
    <recommendedName>
        <fullName evidence="4">Molybdopterin synthase catalytic subunit</fullName>
        <ecNumber evidence="3">2.8.1.12</ecNumber>
    </recommendedName>
    <alternativeName>
        <fullName evidence="9">MPT synthase subunit 2</fullName>
    </alternativeName>
    <alternativeName>
        <fullName evidence="7">Molybdenum cofactor biosynthesis protein E</fullName>
    </alternativeName>
    <alternativeName>
        <fullName evidence="8">Molybdopterin-converting factor large subunit</fullName>
    </alternativeName>
    <alternativeName>
        <fullName evidence="10">Molybdopterin-converting factor subunit 2</fullName>
    </alternativeName>
</protein>
<dbReference type="EC" id="2.8.1.12" evidence="3"/>
<evidence type="ECO:0000256" key="7">
    <source>
        <dbReference type="ARBA" id="ARBA00029745"/>
    </source>
</evidence>
<comment type="caution">
    <text evidence="12">The sequence shown here is derived from an EMBL/GenBank/DDBJ whole genome shotgun (WGS) entry which is preliminary data.</text>
</comment>
<name>A0ABV8JZC9_9FLAO</name>
<gene>
    <name evidence="12" type="ORF">ACFOUT_19035</name>
</gene>
<evidence type="ECO:0000256" key="1">
    <source>
        <dbReference type="ARBA" id="ARBA00005046"/>
    </source>
</evidence>
<dbReference type="CDD" id="cd00756">
    <property type="entry name" value="MoaE"/>
    <property type="match status" value="1"/>
</dbReference>
<dbReference type="Proteomes" id="UP001595814">
    <property type="component" value="Unassembled WGS sequence"/>
</dbReference>
<dbReference type="Pfam" id="PF02391">
    <property type="entry name" value="MoaE"/>
    <property type="match status" value="1"/>
</dbReference>
<organism evidence="12 13">
    <name type="scientific">Euzebyella saccharophila</name>
    <dbReference type="NCBI Taxonomy" id="679664"/>
    <lineage>
        <taxon>Bacteria</taxon>
        <taxon>Pseudomonadati</taxon>
        <taxon>Bacteroidota</taxon>
        <taxon>Flavobacteriia</taxon>
        <taxon>Flavobacteriales</taxon>
        <taxon>Flavobacteriaceae</taxon>
        <taxon>Euzebyella</taxon>
    </lineage>
</organism>
<comment type="subunit">
    <text evidence="6">Heterotetramer of 2 MoaD subunits and 2 MoaE subunits. Also stable as homodimer. The enzyme changes between these two forms during catalysis.</text>
</comment>
<evidence type="ECO:0000256" key="10">
    <source>
        <dbReference type="ARBA" id="ARBA00032474"/>
    </source>
</evidence>
<accession>A0ABV8JZC9</accession>
<evidence type="ECO:0000256" key="9">
    <source>
        <dbReference type="ARBA" id="ARBA00030781"/>
    </source>
</evidence>
<evidence type="ECO:0000313" key="13">
    <source>
        <dbReference type="Proteomes" id="UP001595814"/>
    </source>
</evidence>
<evidence type="ECO:0000256" key="2">
    <source>
        <dbReference type="ARBA" id="ARBA00005426"/>
    </source>
</evidence>
<evidence type="ECO:0000256" key="4">
    <source>
        <dbReference type="ARBA" id="ARBA00013858"/>
    </source>
</evidence>
<evidence type="ECO:0000256" key="5">
    <source>
        <dbReference type="ARBA" id="ARBA00023150"/>
    </source>
</evidence>
<evidence type="ECO:0000256" key="8">
    <source>
        <dbReference type="ARBA" id="ARBA00030407"/>
    </source>
</evidence>
<keyword evidence="5" id="KW-0501">Molybdenum cofactor biosynthesis</keyword>
<reference evidence="13" key="1">
    <citation type="journal article" date="2019" name="Int. J. Syst. Evol. Microbiol.">
        <title>The Global Catalogue of Microorganisms (GCM) 10K type strain sequencing project: providing services to taxonomists for standard genome sequencing and annotation.</title>
        <authorList>
            <consortium name="The Broad Institute Genomics Platform"/>
            <consortium name="The Broad Institute Genome Sequencing Center for Infectious Disease"/>
            <person name="Wu L."/>
            <person name="Ma J."/>
        </authorList>
    </citation>
    <scope>NUCLEOTIDE SEQUENCE [LARGE SCALE GENOMIC DNA]</scope>
    <source>
        <strain evidence="13">CECT 7477</strain>
    </source>
</reference>
<evidence type="ECO:0000256" key="6">
    <source>
        <dbReference type="ARBA" id="ARBA00026066"/>
    </source>
</evidence>
<evidence type="ECO:0000256" key="3">
    <source>
        <dbReference type="ARBA" id="ARBA00011950"/>
    </source>
</evidence>
<dbReference type="SUPFAM" id="SSF54690">
    <property type="entry name" value="Molybdopterin synthase subunit MoaE"/>
    <property type="match status" value="1"/>
</dbReference>
<comment type="pathway">
    <text evidence="1">Cofactor biosynthesis; molybdopterin biosynthesis.</text>
</comment>
<dbReference type="EMBL" id="JBHSAW010000025">
    <property type="protein sequence ID" value="MFC4097988.1"/>
    <property type="molecule type" value="Genomic_DNA"/>
</dbReference>
<proteinExistence type="inferred from homology"/>
<dbReference type="InterPro" id="IPR003448">
    <property type="entry name" value="Mopterin_biosynth_MoaE"/>
</dbReference>
<dbReference type="RefSeq" id="WP_192462868.1">
    <property type="nucleotide sequence ID" value="NZ_JACYFJ010000005.1"/>
</dbReference>
<dbReference type="Gene3D" id="3.90.1170.40">
    <property type="entry name" value="Molybdopterin biosynthesis MoaE subunit"/>
    <property type="match status" value="1"/>
</dbReference>
<sequence>MVDKIIVEIVDELDPSEVYQELSDPNSGGICVFVGAVREFTQNEQVMALEFETYQGMAIKEMSKIAQDAMKKWDLNKVVIRHAVGEKGVEEPVVVVGASSAHRDACFTACRFLIDTLKETVPIWKKEMFKNKSVWVSATP</sequence>
<comment type="similarity">
    <text evidence="2">Belongs to the MoaE family.</text>
</comment>
<keyword evidence="13" id="KW-1185">Reference proteome</keyword>
<dbReference type="PANTHER" id="PTHR23404">
    <property type="entry name" value="MOLYBDOPTERIN SYNTHASE RELATED"/>
    <property type="match status" value="1"/>
</dbReference>
<comment type="catalytic activity">
    <reaction evidence="11">
        <text>2 [molybdopterin-synthase sulfur-carrier protein]-C-terminal-Gly-aminoethanethioate + cyclic pyranopterin phosphate + H2O = molybdopterin + 2 [molybdopterin-synthase sulfur-carrier protein]-C-terminal Gly-Gly + 2 H(+)</text>
        <dbReference type="Rhea" id="RHEA:26333"/>
        <dbReference type="Rhea" id="RHEA-COMP:12202"/>
        <dbReference type="Rhea" id="RHEA-COMP:19907"/>
        <dbReference type="ChEBI" id="CHEBI:15377"/>
        <dbReference type="ChEBI" id="CHEBI:15378"/>
        <dbReference type="ChEBI" id="CHEBI:58698"/>
        <dbReference type="ChEBI" id="CHEBI:59648"/>
        <dbReference type="ChEBI" id="CHEBI:90778"/>
        <dbReference type="ChEBI" id="CHEBI:232372"/>
        <dbReference type="EC" id="2.8.1.12"/>
    </reaction>
</comment>
<evidence type="ECO:0000256" key="11">
    <source>
        <dbReference type="ARBA" id="ARBA00049878"/>
    </source>
</evidence>